<feature type="region of interest" description="Disordered" evidence="3">
    <location>
        <begin position="708"/>
        <end position="801"/>
    </location>
</feature>
<keyword evidence="7" id="KW-1185">Reference proteome</keyword>
<dbReference type="Pfam" id="PF00169">
    <property type="entry name" value="PH"/>
    <property type="match status" value="1"/>
</dbReference>
<evidence type="ECO:0000256" key="2">
    <source>
        <dbReference type="SAM" id="Coils"/>
    </source>
</evidence>
<feature type="compositionally biased region" description="Polar residues" evidence="3">
    <location>
        <begin position="656"/>
        <end position="675"/>
    </location>
</feature>
<evidence type="ECO:0000259" key="4">
    <source>
        <dbReference type="PROSITE" id="PS50003"/>
    </source>
</evidence>
<feature type="domain" description="Rho-GAP" evidence="5">
    <location>
        <begin position="1338"/>
        <end position="1506"/>
    </location>
</feature>
<keyword evidence="2" id="KW-0175">Coiled coil</keyword>
<feature type="region of interest" description="Disordered" evidence="3">
    <location>
        <begin position="1307"/>
        <end position="1326"/>
    </location>
</feature>
<evidence type="ECO:0000256" key="3">
    <source>
        <dbReference type="SAM" id="MobiDB-lite"/>
    </source>
</evidence>
<feature type="compositionally biased region" description="Low complexity" evidence="3">
    <location>
        <begin position="263"/>
        <end position="279"/>
    </location>
</feature>
<reference evidence="6" key="1">
    <citation type="submission" date="2021-03" db="EMBL/GenBank/DDBJ databases">
        <title>Comparative genomics and phylogenomic investigation of the class Geoglossomycetes provide insights into ecological specialization and systematics.</title>
        <authorList>
            <person name="Melie T."/>
            <person name="Pirro S."/>
            <person name="Miller A.N."/>
            <person name="Quandt A."/>
        </authorList>
    </citation>
    <scope>NUCLEOTIDE SEQUENCE</scope>
    <source>
        <strain evidence="6">CAQ_001_2017</strain>
    </source>
</reference>
<evidence type="ECO:0000313" key="6">
    <source>
        <dbReference type="EMBL" id="KAH0553016.1"/>
    </source>
</evidence>
<dbReference type="CDD" id="cd13277">
    <property type="entry name" value="PH_Bem3"/>
    <property type="match status" value="1"/>
</dbReference>
<feature type="compositionally biased region" description="Polar residues" evidence="3">
    <location>
        <begin position="53"/>
        <end position="89"/>
    </location>
</feature>
<feature type="region of interest" description="Disordered" evidence="3">
    <location>
        <begin position="1086"/>
        <end position="1108"/>
    </location>
</feature>
<feature type="compositionally biased region" description="Polar residues" evidence="3">
    <location>
        <begin position="510"/>
        <end position="539"/>
    </location>
</feature>
<evidence type="ECO:0000259" key="5">
    <source>
        <dbReference type="PROSITE" id="PS50238"/>
    </source>
</evidence>
<feature type="compositionally biased region" description="Polar residues" evidence="3">
    <location>
        <begin position="825"/>
        <end position="849"/>
    </location>
</feature>
<sequence>PGLAVADQAYFNSFFYSDAPLGAEPRHMSQLQLRDGTQVSNSYSYLDPGDQLTADQKQNQQSHANGPSSTYDLGPQRSINRQAAQSTINAARHAQRKPDLGPQQSAGGSHSSANSSPTAIAGFDRGQSHIFPRPSGNSTSPRSIFYEPQARGDQPSSPREKLDKLLATEGYHYSSQTPLAAPPAEAKNFEGRSSTSPEGSAHAPPKSQQAESNSSRSAQTGGAPSQSSYSSFSSSSYHHYSSQSSSSTMHSLQAETRPVPRNSSIDSAVSSISSQTSISHKADSAPASPAEIAHLINTAGSAEAVIQYLLKEKQSSAAQNAQLWRLVDKQRSMILGLNKDLEKALKDKERYRKKLREHLSQMTSVPAGISQATTLAAGRASSESPAPSEQLDEHPVPGGNVNDMVSQAFGRTDHVGLREDHERHDGLQTDMSESPRTTPPADSTDATSQSLGTPNGASDPQNLTRSEQSLNGPDSSRASPVATTESRKKEKEGMANGSDRILVKIDIPSTDMSDTSHPAVQTSPRRSFTTRLSESSQPPSEIPAIAMVAPSPLADRGERMPQPPRKAPPRPLELVRPNYTSSHLHHSTTGDHSGSDYDDILEEDEVPEFDRGRRKTREEDDRDRELAALKEKENRSRSKKEKTKKATSEQPRRITESQPQTKETEQVMSLPSSPRQMVPLSPGTLQMRHLSPPDSLAAVLGQGTTSLASPPMNGQRFASPPLMSPGLPRSPRPADRPVASPVPRMPREGANIGTMASPPLSPGMGFSGLPMSPRSMKAPISNLPNTPMSVASPGLPQSDILALSSPQPLFAESSRATETTKHTEPSVSPEQHSSQTPAAAENPESSQSPAVTVYQGLVSEHYPGLLLPPNALPLVDVRVRSSRMRPSRASIIAGKTKPSAEDVFTLSVFARSNNKELWRVAKDMMALPNLDAQLRQTWEFAATIPDRALFTGHAPARIDARRDAVNEYFDGIINTPMDERAALVLCQFLSTDAVDPSEDDSFGDSVLGGGSGGGGVGVGGGGGGAGGGSSGDGPRGRPKKEGYLTKRGKNFGGWKARFFVIDDPVLKYYESPGGPHLGSIKLQNAKIGKQSQNRSDHSPPGGDSDSENQYRHAFLVLEPKRKDSNSLVRHVLCAESDAERDEWVHALLQYVDCHSSEDERSKPSLSRRESLTGKVPGLHSKQKRYTSGRREDKIKDNAHAGSGGRKEERAKENLDPEDSMDTLRVVSYEDTVPGGAPIYGPMTPSQRQTDTPSPSLFSHKQISGPTNGAKIQDAESWGNKPRTVLDDPKPKKRSIWGFRGRSSADLAVHGQQHASGSTTSLTPQPSIDRIASRPVFGVPLAEAVEYNRPVGIDVYLPAVVYRCIEYLDAKNAPSEEGIFRLSGSNVVIKNLRDRFNNEGDLNFLAESQYYDVHAVASLLKLYLRELPSTVLTRELHLDFLHVLEIDDRNMKIFALNSLVHRLPRANWTLLKTLSAFLINIINNSDINKMTVRNGKPPFFKVETDEL</sequence>
<accession>A0A9P8ID33</accession>
<gene>
    <name evidence="6" type="ORF">GP486_006789</name>
</gene>
<feature type="compositionally biased region" description="Basic and acidic residues" evidence="3">
    <location>
        <begin position="608"/>
        <end position="636"/>
    </location>
</feature>
<feature type="compositionally biased region" description="Basic and acidic residues" evidence="3">
    <location>
        <begin position="411"/>
        <end position="427"/>
    </location>
</feature>
<evidence type="ECO:0008006" key="8">
    <source>
        <dbReference type="Google" id="ProtNLM"/>
    </source>
</evidence>
<dbReference type="EMBL" id="JAGHQM010001645">
    <property type="protein sequence ID" value="KAH0553016.1"/>
    <property type="molecule type" value="Genomic_DNA"/>
</dbReference>
<feature type="compositionally biased region" description="Gly residues" evidence="3">
    <location>
        <begin position="1006"/>
        <end position="1033"/>
    </location>
</feature>
<dbReference type="PANTHER" id="PTHR23176:SF129">
    <property type="entry name" value="RHO GTPASE ACTIVATING PROTEIN AT 16F, ISOFORM E-RELATED"/>
    <property type="match status" value="1"/>
</dbReference>
<keyword evidence="1" id="KW-0343">GTPase activation</keyword>
<dbReference type="InterPro" id="IPR008936">
    <property type="entry name" value="Rho_GTPase_activation_prot"/>
</dbReference>
<evidence type="ECO:0000313" key="7">
    <source>
        <dbReference type="Proteomes" id="UP000750711"/>
    </source>
</evidence>
<dbReference type="PROSITE" id="PS50238">
    <property type="entry name" value="RHOGAP"/>
    <property type="match status" value="1"/>
</dbReference>
<protein>
    <recommendedName>
        <fullName evidence="8">RhoGAP-domain-containing protein</fullName>
    </recommendedName>
</protein>
<name>A0A9P8ID33_9PEZI</name>
<feature type="region of interest" description="Disordered" evidence="3">
    <location>
        <begin position="1154"/>
        <end position="1296"/>
    </location>
</feature>
<dbReference type="PANTHER" id="PTHR23176">
    <property type="entry name" value="RHO/RAC/CDC GTPASE-ACTIVATING PROTEIN"/>
    <property type="match status" value="1"/>
</dbReference>
<proteinExistence type="predicted"/>
<organism evidence="6 7">
    <name type="scientific">Trichoglossum hirsutum</name>
    <dbReference type="NCBI Taxonomy" id="265104"/>
    <lineage>
        <taxon>Eukaryota</taxon>
        <taxon>Fungi</taxon>
        <taxon>Dikarya</taxon>
        <taxon>Ascomycota</taxon>
        <taxon>Pezizomycotina</taxon>
        <taxon>Geoglossomycetes</taxon>
        <taxon>Geoglossales</taxon>
        <taxon>Geoglossaceae</taxon>
        <taxon>Trichoglossum</taxon>
    </lineage>
</organism>
<comment type="caution">
    <text evidence="6">The sequence shown here is derived from an EMBL/GenBank/DDBJ whole genome shotgun (WGS) entry which is preliminary data.</text>
</comment>
<feature type="region of interest" description="Disordered" evidence="3">
    <location>
        <begin position="996"/>
        <end position="1046"/>
    </location>
</feature>
<feature type="compositionally biased region" description="Pro residues" evidence="3">
    <location>
        <begin position="561"/>
        <end position="571"/>
    </location>
</feature>
<feature type="compositionally biased region" description="Polar residues" evidence="3">
    <location>
        <begin position="206"/>
        <end position="224"/>
    </location>
</feature>
<feature type="compositionally biased region" description="Low complexity" evidence="3">
    <location>
        <begin position="105"/>
        <end position="116"/>
    </location>
</feature>
<dbReference type="GO" id="GO:0005938">
    <property type="term" value="C:cell cortex"/>
    <property type="evidence" value="ECO:0007669"/>
    <property type="project" value="UniProtKB-ARBA"/>
</dbReference>
<dbReference type="SUPFAM" id="SSF50729">
    <property type="entry name" value="PH domain-like"/>
    <property type="match status" value="1"/>
</dbReference>
<feature type="compositionally biased region" description="Polar residues" evidence="3">
    <location>
        <begin position="1312"/>
        <end position="1325"/>
    </location>
</feature>
<dbReference type="SUPFAM" id="SSF48350">
    <property type="entry name" value="GTPase activation domain, GAP"/>
    <property type="match status" value="1"/>
</dbReference>
<feature type="compositionally biased region" description="Basic and acidic residues" evidence="3">
    <location>
        <begin position="1154"/>
        <end position="1171"/>
    </location>
</feature>
<dbReference type="FunFam" id="2.30.29.30:FF:000452">
    <property type="entry name" value="Rho GTPase activator (Bem3)"/>
    <property type="match status" value="1"/>
</dbReference>
<feature type="region of interest" description="Disordered" evidence="3">
    <location>
        <begin position="373"/>
        <end position="682"/>
    </location>
</feature>
<dbReference type="Gene3D" id="2.30.29.30">
    <property type="entry name" value="Pleckstrin-homology domain (PH domain)/Phosphotyrosine-binding domain (PTB)"/>
    <property type="match status" value="1"/>
</dbReference>
<feature type="coiled-coil region" evidence="2">
    <location>
        <begin position="334"/>
        <end position="361"/>
    </location>
</feature>
<feature type="compositionally biased region" description="Acidic residues" evidence="3">
    <location>
        <begin position="596"/>
        <end position="607"/>
    </location>
</feature>
<dbReference type="SMART" id="SM00233">
    <property type="entry name" value="PH"/>
    <property type="match status" value="1"/>
</dbReference>
<dbReference type="SMART" id="SM00324">
    <property type="entry name" value="RhoGAP"/>
    <property type="match status" value="1"/>
</dbReference>
<evidence type="ECO:0000256" key="1">
    <source>
        <dbReference type="ARBA" id="ARBA00022468"/>
    </source>
</evidence>
<feature type="compositionally biased region" description="Basic and acidic residues" evidence="3">
    <location>
        <begin position="1188"/>
        <end position="1214"/>
    </location>
</feature>
<feature type="region of interest" description="Disordered" evidence="3">
    <location>
        <begin position="39"/>
        <end position="159"/>
    </location>
</feature>
<dbReference type="InterPro" id="IPR000198">
    <property type="entry name" value="RhoGAP_dom"/>
</dbReference>
<dbReference type="InterPro" id="IPR011993">
    <property type="entry name" value="PH-like_dom_sf"/>
</dbReference>
<feature type="domain" description="PH" evidence="4">
    <location>
        <begin position="1037"/>
        <end position="1152"/>
    </location>
</feature>
<dbReference type="GO" id="GO:0007165">
    <property type="term" value="P:signal transduction"/>
    <property type="evidence" value="ECO:0007669"/>
    <property type="project" value="InterPro"/>
</dbReference>
<feature type="region of interest" description="Disordered" evidence="3">
    <location>
        <begin position="174"/>
        <end position="285"/>
    </location>
</feature>
<feature type="compositionally biased region" description="Low complexity" evidence="3">
    <location>
        <begin position="225"/>
        <end position="247"/>
    </location>
</feature>
<dbReference type="Gene3D" id="1.10.555.10">
    <property type="entry name" value="Rho GTPase activation protein"/>
    <property type="match status" value="1"/>
</dbReference>
<dbReference type="GO" id="GO:0005096">
    <property type="term" value="F:GTPase activator activity"/>
    <property type="evidence" value="ECO:0007669"/>
    <property type="project" value="UniProtKB-KW"/>
</dbReference>
<feature type="compositionally biased region" description="Basic and acidic residues" evidence="3">
    <location>
        <begin position="644"/>
        <end position="655"/>
    </location>
</feature>
<dbReference type="Pfam" id="PF00620">
    <property type="entry name" value="RhoGAP"/>
    <property type="match status" value="1"/>
</dbReference>
<dbReference type="InterPro" id="IPR001849">
    <property type="entry name" value="PH_domain"/>
</dbReference>
<feature type="compositionally biased region" description="Polar residues" evidence="3">
    <location>
        <begin position="1243"/>
        <end position="1266"/>
    </location>
</feature>
<dbReference type="InterPro" id="IPR050729">
    <property type="entry name" value="Rho-GAP"/>
</dbReference>
<feature type="compositionally biased region" description="Polar residues" evidence="3">
    <location>
        <begin position="429"/>
        <end position="484"/>
    </location>
</feature>
<feature type="region of interest" description="Disordered" evidence="3">
    <location>
        <begin position="814"/>
        <end position="849"/>
    </location>
</feature>
<dbReference type="Proteomes" id="UP000750711">
    <property type="component" value="Unassembled WGS sequence"/>
</dbReference>
<dbReference type="PROSITE" id="PS50003">
    <property type="entry name" value="PH_DOMAIN"/>
    <property type="match status" value="1"/>
</dbReference>
<feature type="non-terminal residue" evidence="6">
    <location>
        <position position="1506"/>
    </location>
</feature>